<dbReference type="SUPFAM" id="SSF46785">
    <property type="entry name" value="Winged helix' DNA-binding domain"/>
    <property type="match status" value="1"/>
</dbReference>
<evidence type="ECO:0000313" key="7">
    <source>
        <dbReference type="Proteomes" id="UP000036168"/>
    </source>
</evidence>
<evidence type="ECO:0000313" key="6">
    <source>
        <dbReference type="EMBL" id="MEC0483800.1"/>
    </source>
</evidence>
<dbReference type="InterPro" id="IPR011711">
    <property type="entry name" value="GntR_C"/>
</dbReference>
<sequence>MRSSNPVKRQSASDYAYNEIRKKIIELEYSPSEQLVEDNLAKDLEISRTPLRQALYRLELEGLVNKQPNGRLRVCPISPEEAKEVFKVREALEGLLTAEAARLATTEHLHQLEDRLELMKMAAAKDRHTDTVKYGSEFHSILQSISFNLTAKRFLEQLESRIERYRRISGYKNPHYKPSVSFNEHLAIYHAVKERNERQAEAAMRSHIRRSLHSIEETLQSYTLNR</sequence>
<evidence type="ECO:0000313" key="5">
    <source>
        <dbReference type="EMBL" id="KRT90117.1"/>
    </source>
</evidence>
<dbReference type="Gene3D" id="1.20.120.530">
    <property type="entry name" value="GntR ligand-binding domain-like"/>
    <property type="match status" value="1"/>
</dbReference>
<dbReference type="Pfam" id="PF00392">
    <property type="entry name" value="GntR"/>
    <property type="match status" value="1"/>
</dbReference>
<organism evidence="5 7">
    <name type="scientific">Bacillus glycinifermentans</name>
    <dbReference type="NCBI Taxonomy" id="1664069"/>
    <lineage>
        <taxon>Bacteria</taxon>
        <taxon>Bacillati</taxon>
        <taxon>Bacillota</taxon>
        <taxon>Bacilli</taxon>
        <taxon>Bacillales</taxon>
        <taxon>Bacillaceae</taxon>
        <taxon>Bacillus</taxon>
    </lineage>
</organism>
<evidence type="ECO:0000256" key="1">
    <source>
        <dbReference type="ARBA" id="ARBA00023015"/>
    </source>
</evidence>
<dbReference type="SMART" id="SM00345">
    <property type="entry name" value="HTH_GNTR"/>
    <property type="match status" value="1"/>
</dbReference>
<dbReference type="PANTHER" id="PTHR43537:SF24">
    <property type="entry name" value="GLUCONATE OPERON TRANSCRIPTIONAL REPRESSOR"/>
    <property type="match status" value="1"/>
</dbReference>
<dbReference type="InterPro" id="IPR036388">
    <property type="entry name" value="WH-like_DNA-bd_sf"/>
</dbReference>
<reference evidence="5 7" key="1">
    <citation type="journal article" date="2015" name="Int. J. Syst. Evol. Microbiol.">
        <title>Bacillus glycinifermentans sp. nov., isolated from fermented soybean paste.</title>
        <authorList>
            <person name="Kim S.J."/>
            <person name="Dunlap C.A."/>
            <person name="Kwon S.W."/>
            <person name="Rooney A.P."/>
        </authorList>
    </citation>
    <scope>NUCLEOTIDE SEQUENCE [LARGE SCALE GENOMIC DNA]</scope>
    <source>
        <strain evidence="5 7">GO-13</strain>
    </source>
</reference>
<reference evidence="6 8" key="3">
    <citation type="submission" date="2023-03" db="EMBL/GenBank/DDBJ databases">
        <title>Agriculturally important microbes genome sequencing.</title>
        <authorList>
            <person name="Dunlap C."/>
        </authorList>
    </citation>
    <scope>NUCLEOTIDE SEQUENCE [LARGE SCALE GENOMIC DNA]</scope>
    <source>
        <strain evidence="6 8">CBP-3203</strain>
    </source>
</reference>
<dbReference type="InterPro" id="IPR000524">
    <property type="entry name" value="Tscrpt_reg_HTH_GntR"/>
</dbReference>
<dbReference type="Proteomes" id="UP001341297">
    <property type="component" value="Unassembled WGS sequence"/>
</dbReference>
<dbReference type="SMART" id="SM00895">
    <property type="entry name" value="FCD"/>
    <property type="match status" value="1"/>
</dbReference>
<evidence type="ECO:0000313" key="8">
    <source>
        <dbReference type="Proteomes" id="UP001341297"/>
    </source>
</evidence>
<protein>
    <submittedName>
        <fullName evidence="5">GntR family transcriptional regulator</fullName>
    </submittedName>
</protein>
<dbReference type="Gene3D" id="1.10.10.10">
    <property type="entry name" value="Winged helix-like DNA-binding domain superfamily/Winged helix DNA-binding domain"/>
    <property type="match status" value="1"/>
</dbReference>
<evidence type="ECO:0000256" key="3">
    <source>
        <dbReference type="ARBA" id="ARBA00023163"/>
    </source>
</evidence>
<evidence type="ECO:0000256" key="2">
    <source>
        <dbReference type="ARBA" id="ARBA00023125"/>
    </source>
</evidence>
<gene>
    <name evidence="5" type="ORF">AB447_205920</name>
    <name evidence="6" type="ORF">P8828_02905</name>
</gene>
<dbReference type="Proteomes" id="UP000036168">
    <property type="component" value="Unassembled WGS sequence"/>
</dbReference>
<dbReference type="AlphaFoldDB" id="A0A0T6BJQ9"/>
<keyword evidence="3" id="KW-0804">Transcription</keyword>
<dbReference type="PANTHER" id="PTHR43537">
    <property type="entry name" value="TRANSCRIPTIONAL REGULATOR, GNTR FAMILY"/>
    <property type="match status" value="1"/>
</dbReference>
<evidence type="ECO:0000259" key="4">
    <source>
        <dbReference type="PROSITE" id="PS50949"/>
    </source>
</evidence>
<dbReference type="InterPro" id="IPR036390">
    <property type="entry name" value="WH_DNA-bd_sf"/>
</dbReference>
<dbReference type="Pfam" id="PF07729">
    <property type="entry name" value="FCD"/>
    <property type="match status" value="1"/>
</dbReference>
<keyword evidence="1" id="KW-0805">Transcription regulation</keyword>
<proteinExistence type="predicted"/>
<dbReference type="InterPro" id="IPR008920">
    <property type="entry name" value="TF_FadR/GntR_C"/>
</dbReference>
<reference evidence="5" key="2">
    <citation type="submission" date="2015-10" db="EMBL/GenBank/DDBJ databases">
        <authorList>
            <person name="Gilbert D.G."/>
        </authorList>
    </citation>
    <scope>NUCLEOTIDE SEQUENCE</scope>
    <source>
        <strain evidence="5">GO-13</strain>
    </source>
</reference>
<dbReference type="SUPFAM" id="SSF48008">
    <property type="entry name" value="GntR ligand-binding domain-like"/>
    <property type="match status" value="1"/>
</dbReference>
<dbReference type="GO" id="GO:0003700">
    <property type="term" value="F:DNA-binding transcription factor activity"/>
    <property type="evidence" value="ECO:0007669"/>
    <property type="project" value="InterPro"/>
</dbReference>
<accession>A0A0T6BJQ9</accession>
<keyword evidence="2" id="KW-0238">DNA-binding</keyword>
<dbReference type="STRING" id="1664069.BGLY_4501"/>
<dbReference type="EMBL" id="LECW02000045">
    <property type="protein sequence ID" value="KRT90117.1"/>
    <property type="molecule type" value="Genomic_DNA"/>
</dbReference>
<feature type="domain" description="HTH gntR-type" evidence="4">
    <location>
        <begin position="10"/>
        <end position="77"/>
    </location>
</feature>
<dbReference type="RefSeq" id="WP_048356571.1">
    <property type="nucleotide sequence ID" value="NZ_CP023481.1"/>
</dbReference>
<keyword evidence="8" id="KW-1185">Reference proteome</keyword>
<dbReference type="GO" id="GO:0003677">
    <property type="term" value="F:DNA binding"/>
    <property type="evidence" value="ECO:0007669"/>
    <property type="project" value="UniProtKB-KW"/>
</dbReference>
<comment type="caution">
    <text evidence="5">The sequence shown here is derived from an EMBL/GenBank/DDBJ whole genome shotgun (WGS) entry which is preliminary data.</text>
</comment>
<name>A0A0T6BJQ9_9BACI</name>
<dbReference type="PROSITE" id="PS50949">
    <property type="entry name" value="HTH_GNTR"/>
    <property type="match status" value="1"/>
</dbReference>
<dbReference type="EMBL" id="JARRTL010000006">
    <property type="protein sequence ID" value="MEC0483800.1"/>
    <property type="molecule type" value="Genomic_DNA"/>
</dbReference>
<dbReference type="OrthoDB" id="9781630at2"/>